<proteinExistence type="predicted"/>
<dbReference type="Proteomes" id="UP000006462">
    <property type="component" value="Unassembled WGS sequence"/>
</dbReference>
<accession>A0ABM9ZU85</accession>
<sequence length="37" mass="4247">MRRVALCPGGDENNGSVSEKESISRFRFLREPALYFN</sequence>
<name>A0ABM9ZU85_9BACT</name>
<keyword evidence="2" id="KW-1185">Reference proteome</keyword>
<dbReference type="EMBL" id="ADFP01000079">
    <property type="protein sequence ID" value="EFB90464.1"/>
    <property type="molecule type" value="Genomic_DNA"/>
</dbReference>
<protein>
    <submittedName>
        <fullName evidence="1">Uncharacterized protein</fullName>
    </submittedName>
</protein>
<reference evidence="1 2" key="1">
    <citation type="submission" date="2009-12" db="EMBL/GenBank/DDBJ databases">
        <authorList>
            <person name="Shrivastava S."/>
            <person name="Madupu R."/>
            <person name="Durkin A.S."/>
            <person name="Torralba M."/>
            <person name="Methe B."/>
            <person name="Sutton G.G."/>
            <person name="Strausberg R.L."/>
            <person name="Nelson K.E."/>
        </authorList>
    </citation>
    <scope>NUCLEOTIDE SEQUENCE [LARGE SCALE GENOMIC DNA]</scope>
    <source>
        <strain evidence="1 2">W5455</strain>
    </source>
</reference>
<comment type="caution">
    <text evidence="1">The sequence shown here is derived from an EMBL/GenBank/DDBJ whole genome shotgun (WGS) entry which is preliminary data.</text>
</comment>
<evidence type="ECO:0000313" key="2">
    <source>
        <dbReference type="Proteomes" id="UP000006462"/>
    </source>
</evidence>
<organism evidence="1 2">
    <name type="scientific">Pyramidobacter piscolens W5455</name>
    <dbReference type="NCBI Taxonomy" id="352165"/>
    <lineage>
        <taxon>Bacteria</taxon>
        <taxon>Thermotogati</taxon>
        <taxon>Synergistota</taxon>
        <taxon>Synergistia</taxon>
        <taxon>Synergistales</taxon>
        <taxon>Dethiosulfovibrionaceae</taxon>
        <taxon>Pyramidobacter</taxon>
    </lineage>
</organism>
<evidence type="ECO:0000313" key="1">
    <source>
        <dbReference type="EMBL" id="EFB90464.1"/>
    </source>
</evidence>
<gene>
    <name evidence="1" type="ORF">HMPREF7215_2100</name>
</gene>